<feature type="domain" description="C2H2-type" evidence="14">
    <location>
        <begin position="409"/>
        <end position="436"/>
    </location>
</feature>
<dbReference type="PROSITE" id="PS00028">
    <property type="entry name" value="ZINC_FINGER_C2H2_1"/>
    <property type="match status" value="7"/>
</dbReference>
<evidence type="ECO:0000256" key="10">
    <source>
        <dbReference type="ARBA" id="ARBA00023163"/>
    </source>
</evidence>
<dbReference type="FunFam" id="3.30.160.60:FF:000634">
    <property type="entry name" value="Zinc finger X-chromosomal protein"/>
    <property type="match status" value="1"/>
</dbReference>
<feature type="compositionally biased region" description="Polar residues" evidence="13">
    <location>
        <begin position="251"/>
        <end position="263"/>
    </location>
</feature>
<protein>
    <recommendedName>
        <fullName evidence="14">C2H2-type domain-containing protein</fullName>
    </recommendedName>
</protein>
<organism evidence="15 16">
    <name type="scientific">Hucho hucho</name>
    <name type="common">huchen</name>
    <dbReference type="NCBI Taxonomy" id="62062"/>
    <lineage>
        <taxon>Eukaryota</taxon>
        <taxon>Metazoa</taxon>
        <taxon>Chordata</taxon>
        <taxon>Craniata</taxon>
        <taxon>Vertebrata</taxon>
        <taxon>Euteleostomi</taxon>
        <taxon>Actinopterygii</taxon>
        <taxon>Neopterygii</taxon>
        <taxon>Teleostei</taxon>
        <taxon>Protacanthopterygii</taxon>
        <taxon>Salmoniformes</taxon>
        <taxon>Salmonidae</taxon>
        <taxon>Salmoninae</taxon>
        <taxon>Hucho</taxon>
    </lineage>
</organism>
<feature type="region of interest" description="Disordered" evidence="13">
    <location>
        <begin position="139"/>
        <end position="183"/>
    </location>
</feature>
<keyword evidence="8" id="KW-0805">Transcription regulation</keyword>
<dbReference type="GO" id="GO:0008270">
    <property type="term" value="F:zinc ion binding"/>
    <property type="evidence" value="ECO:0007669"/>
    <property type="project" value="UniProtKB-KW"/>
</dbReference>
<evidence type="ECO:0000256" key="1">
    <source>
        <dbReference type="ARBA" id="ARBA00003767"/>
    </source>
</evidence>
<feature type="domain" description="C2H2-type" evidence="14">
    <location>
        <begin position="353"/>
        <end position="380"/>
    </location>
</feature>
<dbReference type="GeneTree" id="ENSGT00940000154446"/>
<evidence type="ECO:0000256" key="12">
    <source>
        <dbReference type="PROSITE-ProRule" id="PRU00042"/>
    </source>
</evidence>
<evidence type="ECO:0000313" key="16">
    <source>
        <dbReference type="Proteomes" id="UP000314982"/>
    </source>
</evidence>
<evidence type="ECO:0000256" key="8">
    <source>
        <dbReference type="ARBA" id="ARBA00023015"/>
    </source>
</evidence>
<keyword evidence="9" id="KW-0238">DNA-binding</keyword>
<feature type="domain" description="C2H2-type" evidence="14">
    <location>
        <begin position="297"/>
        <end position="324"/>
    </location>
</feature>
<feature type="compositionally biased region" description="Basic and acidic residues" evidence="13">
    <location>
        <begin position="220"/>
        <end position="230"/>
    </location>
</feature>
<dbReference type="GO" id="GO:0000981">
    <property type="term" value="F:DNA-binding transcription factor activity, RNA polymerase II-specific"/>
    <property type="evidence" value="ECO:0007669"/>
    <property type="project" value="TreeGrafter"/>
</dbReference>
<reference evidence="16" key="1">
    <citation type="submission" date="2018-06" db="EMBL/GenBank/DDBJ databases">
        <title>Genome assembly of Danube salmon.</title>
        <authorList>
            <person name="Macqueen D.J."/>
            <person name="Gundappa M.K."/>
        </authorList>
    </citation>
    <scope>NUCLEOTIDE SEQUENCE [LARGE SCALE GENOMIC DNA]</scope>
</reference>
<dbReference type="PANTHER" id="PTHR24409">
    <property type="entry name" value="ZINC FINGER PROTEIN 142"/>
    <property type="match status" value="1"/>
</dbReference>
<dbReference type="FunFam" id="3.30.160.60:FF:002343">
    <property type="entry name" value="Zinc finger protein 33A"/>
    <property type="match status" value="1"/>
</dbReference>
<dbReference type="SUPFAM" id="SSF57667">
    <property type="entry name" value="beta-beta-alpha zinc fingers"/>
    <property type="match status" value="4"/>
</dbReference>
<evidence type="ECO:0000256" key="4">
    <source>
        <dbReference type="ARBA" id="ARBA00022723"/>
    </source>
</evidence>
<feature type="compositionally biased region" description="Low complexity" evidence="13">
    <location>
        <begin position="264"/>
        <end position="276"/>
    </location>
</feature>
<evidence type="ECO:0000256" key="11">
    <source>
        <dbReference type="ARBA" id="ARBA00023242"/>
    </source>
</evidence>
<comment type="function">
    <text evidence="1">May be involved in transcriptional regulation.</text>
</comment>
<feature type="domain" description="C2H2-type" evidence="14">
    <location>
        <begin position="325"/>
        <end position="352"/>
    </location>
</feature>
<evidence type="ECO:0000256" key="2">
    <source>
        <dbReference type="ARBA" id="ARBA00004123"/>
    </source>
</evidence>
<keyword evidence="7" id="KW-0862">Zinc</keyword>
<feature type="compositionally biased region" description="Basic and acidic residues" evidence="13">
    <location>
        <begin position="164"/>
        <end position="183"/>
    </location>
</feature>
<comment type="similarity">
    <text evidence="3">Belongs to the krueppel C2H2-type zinc-finger protein family.</text>
</comment>
<dbReference type="FunFam" id="3.30.160.60:FF:000624">
    <property type="entry name" value="zinc finger protein 697"/>
    <property type="match status" value="1"/>
</dbReference>
<proteinExistence type="inferred from homology"/>
<feature type="domain" description="C2H2-type" evidence="14">
    <location>
        <begin position="437"/>
        <end position="464"/>
    </location>
</feature>
<dbReference type="FunFam" id="3.30.160.60:FF:000097">
    <property type="entry name" value="Zinc finger protein"/>
    <property type="match status" value="1"/>
</dbReference>
<dbReference type="Gene3D" id="3.30.160.60">
    <property type="entry name" value="Classic Zinc Finger"/>
    <property type="match status" value="7"/>
</dbReference>
<accession>A0A4W5N630</accession>
<keyword evidence="10" id="KW-0804">Transcription</keyword>
<evidence type="ECO:0000256" key="3">
    <source>
        <dbReference type="ARBA" id="ARBA00006991"/>
    </source>
</evidence>
<dbReference type="GO" id="GO:0005634">
    <property type="term" value="C:nucleus"/>
    <property type="evidence" value="ECO:0007669"/>
    <property type="project" value="UniProtKB-SubCell"/>
</dbReference>
<dbReference type="FunFam" id="3.30.160.60:FF:001177">
    <property type="entry name" value="Zinc finger protein 33A"/>
    <property type="match status" value="1"/>
</dbReference>
<dbReference type="Ensembl" id="ENSHHUT00000047860.1">
    <property type="protein sequence ID" value="ENSHHUP00000046157.1"/>
    <property type="gene ID" value="ENSHHUG00000028122.1"/>
</dbReference>
<sequence length="499" mass="56260">MLDLLRKRSRKSSNVAPLGLKTLWCRLFVFYQTTKRNVSIRTVLRNKLSDLNTCFGAPVSSLLNIQLSLCRLKMSKLQLFRVFLNERLSAAAVEIFGAVEKTVVEYQEENDRLRRLLGRTPEIPLCRIDSLQLSVSEEEVPPEQQHCEQEWSPSLGQEDPETTQIKEEQEEVRTSQEEEQLRGVEPDIIEFKFTPSCVKSECDLEDPLWSLTLPQTQTKENGESDSKPVDLKPFGTVTHLKGFDIPCDPPDSQNNAYSHSSAVSSDPARLDSSPLLDPSPPLRKHNSKPSTTSKTTHSCRDCGKSFSIKKDLTRHKLTHTGEKPFSCGDCGKSFSQKGDLGRHILTHTGEKPFSCGDCGKRFNCHWLLTRHKLTHTGEKPFSCGDCGKSFNQKGHLNLHILTHTGIKPFSCGDCGKSFNQKGHLNFHIRTHTGVKPFSCEVCDKSFRYKGTLAEHIQIHKGEKQHGCSICGKSFTHKTNLLRHVDKVHKGKKTGKKTER</sequence>
<keyword evidence="16" id="KW-1185">Reference proteome</keyword>
<evidence type="ECO:0000256" key="7">
    <source>
        <dbReference type="ARBA" id="ARBA00022833"/>
    </source>
</evidence>
<keyword evidence="5" id="KW-0677">Repeat</keyword>
<dbReference type="AlphaFoldDB" id="A0A4W5N630"/>
<evidence type="ECO:0000256" key="5">
    <source>
        <dbReference type="ARBA" id="ARBA00022737"/>
    </source>
</evidence>
<keyword evidence="4" id="KW-0479">Metal-binding</keyword>
<dbReference type="Proteomes" id="UP000314982">
    <property type="component" value="Unassembled WGS sequence"/>
</dbReference>
<feature type="domain" description="C2H2-type" evidence="14">
    <location>
        <begin position="465"/>
        <end position="493"/>
    </location>
</feature>
<evidence type="ECO:0000256" key="6">
    <source>
        <dbReference type="ARBA" id="ARBA00022771"/>
    </source>
</evidence>
<dbReference type="PROSITE" id="PS50157">
    <property type="entry name" value="ZINC_FINGER_C2H2_2"/>
    <property type="match status" value="7"/>
</dbReference>
<evidence type="ECO:0000259" key="14">
    <source>
        <dbReference type="PROSITE" id="PS50157"/>
    </source>
</evidence>
<comment type="subcellular location">
    <subcellularLocation>
        <location evidence="2">Nucleus</location>
    </subcellularLocation>
</comment>
<dbReference type="PANTHER" id="PTHR24409:SF331">
    <property type="entry name" value="ZINC FINGER PROTEIN 322A"/>
    <property type="match status" value="1"/>
</dbReference>
<reference evidence="15" key="3">
    <citation type="submission" date="2025-09" db="UniProtKB">
        <authorList>
            <consortium name="Ensembl"/>
        </authorList>
    </citation>
    <scope>IDENTIFICATION</scope>
</reference>
<dbReference type="FunFam" id="3.30.160.60:FF:000100">
    <property type="entry name" value="Zinc finger 45-like"/>
    <property type="match status" value="2"/>
</dbReference>
<dbReference type="GO" id="GO:0000977">
    <property type="term" value="F:RNA polymerase II transcription regulatory region sequence-specific DNA binding"/>
    <property type="evidence" value="ECO:0007669"/>
    <property type="project" value="TreeGrafter"/>
</dbReference>
<feature type="domain" description="C2H2-type" evidence="14">
    <location>
        <begin position="381"/>
        <end position="408"/>
    </location>
</feature>
<evidence type="ECO:0000313" key="15">
    <source>
        <dbReference type="Ensembl" id="ENSHHUP00000046157.1"/>
    </source>
</evidence>
<dbReference type="SMART" id="SM00355">
    <property type="entry name" value="ZnF_C2H2"/>
    <property type="match status" value="7"/>
</dbReference>
<feature type="region of interest" description="Disordered" evidence="13">
    <location>
        <begin position="213"/>
        <end position="300"/>
    </location>
</feature>
<dbReference type="Pfam" id="PF00096">
    <property type="entry name" value="zf-C2H2"/>
    <property type="match status" value="6"/>
</dbReference>
<dbReference type="InterPro" id="IPR013087">
    <property type="entry name" value="Znf_C2H2_type"/>
</dbReference>
<keyword evidence="6 12" id="KW-0863">Zinc-finger</keyword>
<dbReference type="InterPro" id="IPR036236">
    <property type="entry name" value="Znf_C2H2_sf"/>
</dbReference>
<name>A0A4W5N630_9TELE</name>
<evidence type="ECO:0000256" key="13">
    <source>
        <dbReference type="SAM" id="MobiDB-lite"/>
    </source>
</evidence>
<evidence type="ECO:0000256" key="9">
    <source>
        <dbReference type="ARBA" id="ARBA00023125"/>
    </source>
</evidence>
<reference evidence="15" key="2">
    <citation type="submission" date="2025-08" db="UniProtKB">
        <authorList>
            <consortium name="Ensembl"/>
        </authorList>
    </citation>
    <scope>IDENTIFICATION</scope>
</reference>
<keyword evidence="11" id="KW-0539">Nucleus</keyword>